<protein>
    <submittedName>
        <fullName evidence="1">Uncharacterized protein</fullName>
    </submittedName>
</protein>
<accession>W6S0Z9</accession>
<evidence type="ECO:0000313" key="1">
    <source>
        <dbReference type="EMBL" id="CDM70388.1"/>
    </source>
</evidence>
<reference evidence="1 2" key="1">
    <citation type="submission" date="2013-11" db="EMBL/GenBank/DDBJ databases">
        <title>Complete genome sequence of Clostridum sp. M2/40.</title>
        <authorList>
            <person name="Wibberg D."/>
            <person name="Puehler A."/>
            <person name="Schlueter A."/>
        </authorList>
    </citation>
    <scope>NUCLEOTIDE SEQUENCE [LARGE SCALE GENOMIC DNA]</scope>
    <source>
        <strain evidence="2">M2/40</strain>
    </source>
</reference>
<keyword evidence="2" id="KW-1185">Reference proteome</keyword>
<dbReference type="KEGG" id="clt:CM240_3271"/>
<evidence type="ECO:0000313" key="2">
    <source>
        <dbReference type="Proteomes" id="UP000019426"/>
    </source>
</evidence>
<dbReference type="EMBL" id="HG917869">
    <property type="protein sequence ID" value="CDM70388.1"/>
    <property type="molecule type" value="Genomic_DNA"/>
</dbReference>
<name>W6S0Z9_9CLOT</name>
<gene>
    <name evidence="1" type="ORF">CM240_3271</name>
</gene>
<dbReference type="OrthoDB" id="1880086at2"/>
<dbReference type="PATRIC" id="fig|1216932.3.peg.3244"/>
<dbReference type="RefSeq" id="WP_044040558.1">
    <property type="nucleotide sequence ID" value="NZ_HG917869.1"/>
</dbReference>
<proteinExistence type="predicted"/>
<dbReference type="HOGENOM" id="CLU_1988740_0_0_9"/>
<sequence>MNSSYNFNKEAYDNLSKDAQQYAVWYQKRRLKQATKVPNNEEEITIVKAMEAILWNVKRSDLRIKRILKSLEELKNNKLVIEDYEYIKKKKSLIIKYIDLPQSIIEKIIDKNFQEGQYIEGKIIK</sequence>
<dbReference type="AlphaFoldDB" id="W6S0Z9"/>
<dbReference type="Proteomes" id="UP000019426">
    <property type="component" value="Chromosome M2/40_rep2"/>
</dbReference>
<organism evidence="1 2">
    <name type="scientific">Clostridium bornimense</name>
    <dbReference type="NCBI Taxonomy" id="1216932"/>
    <lineage>
        <taxon>Bacteria</taxon>
        <taxon>Bacillati</taxon>
        <taxon>Bacillota</taxon>
        <taxon>Clostridia</taxon>
        <taxon>Eubacteriales</taxon>
        <taxon>Clostridiaceae</taxon>
        <taxon>Clostridium</taxon>
    </lineage>
</organism>